<feature type="binding site" evidence="5">
    <location>
        <position position="73"/>
    </location>
    <ligand>
        <name>substrate</name>
    </ligand>
</feature>
<evidence type="ECO:0000313" key="9">
    <source>
        <dbReference type="Proteomes" id="UP000016762"/>
    </source>
</evidence>
<dbReference type="GO" id="GO:0006107">
    <property type="term" value="P:oxaloacetate metabolic process"/>
    <property type="evidence" value="ECO:0007669"/>
    <property type="project" value="TreeGrafter"/>
</dbReference>
<feature type="binding site" evidence="5">
    <location>
        <position position="128"/>
    </location>
    <ligand>
        <name>substrate</name>
    </ligand>
</feature>
<protein>
    <submittedName>
        <fullName evidence="8">3-oxoacyl reductase protein</fullName>
        <ecNumber evidence="8">1.1.1.53</ecNumber>
    </submittedName>
</protein>
<keyword evidence="9" id="KW-1185">Reference proteome</keyword>
<accession>U2XMV5</accession>
<dbReference type="InterPro" id="IPR040442">
    <property type="entry name" value="Pyrv_kinase-like_dom_sf"/>
</dbReference>
<keyword evidence="8" id="KW-0560">Oxidoreductase</keyword>
<comment type="caution">
    <text evidence="8">The sequence shown here is derived from an EMBL/GenBank/DDBJ whole genome shotgun (WGS) entry which is preliminary data.</text>
</comment>
<proteinExistence type="inferred from homology"/>
<reference evidence="8 9" key="1">
    <citation type="journal article" date="2014" name="FEMS Microbiol. Ecol.">
        <title>Genomic differentiation among two strains of the PS1 clade isolated from geographically separated marine habitats.</title>
        <authorList>
            <person name="Jimenez-Infante F."/>
            <person name="Ngugi D.K."/>
            <person name="Alam I."/>
            <person name="Rashid M."/>
            <person name="Baalawi W."/>
            <person name="Kamau A.A."/>
            <person name="Bajic V.B."/>
            <person name="Stingl U."/>
        </authorList>
    </citation>
    <scope>NUCLEOTIDE SEQUENCE [LARGE SCALE GENOMIC DNA]</scope>
    <source>
        <strain evidence="8 9">RS24</strain>
    </source>
</reference>
<feature type="binding site" evidence="6">
    <location>
        <position position="154"/>
    </location>
    <ligand>
        <name>Mg(2+)</name>
        <dbReference type="ChEBI" id="CHEBI:18420"/>
    </ligand>
</feature>
<dbReference type="eggNOG" id="COG2301">
    <property type="taxonomic scope" value="Bacteria"/>
</dbReference>
<dbReference type="RefSeq" id="WP_021777435.1">
    <property type="nucleotide sequence ID" value="NZ_AWXE01000004.1"/>
</dbReference>
<sequence length="294" mass="31628">MSLSDTRLHPRRSALFMPGSNDRALTKARTLPADCIIIDFEDAVSPEDKQLARDTAVSHLQQGGFGKRERIVRINDPSDAIGQADIAAITALSGDELPDAILLPKINGKADLDITGLPAELPLWVMVETAPAVLNCAEIAAHPRVTCLIAGINDLAKDMQIRLASDRQSKREGMLYALSKMVTAARAHHISVLDGVFNDINDLDGLGQECEHGIALGFDGKTLIHPQQIETANRLFAPTSDEIGEAENIIAAFQSPENAGKGVIKVNGKMTELLHLQQAKRIVAIAAAIQEIES</sequence>
<dbReference type="PANTHER" id="PTHR32308">
    <property type="entry name" value="LYASE BETA SUBUNIT, PUTATIVE (AFU_ORTHOLOGUE AFUA_4G13030)-RELATED"/>
    <property type="match status" value="1"/>
</dbReference>
<dbReference type="GO" id="GO:0047044">
    <property type="term" value="F:androstan-3-alpha,17-beta-diol dehydrogenase (NAD+) activity"/>
    <property type="evidence" value="ECO:0007669"/>
    <property type="project" value="UniProtKB-EC"/>
</dbReference>
<comment type="similarity">
    <text evidence="2">Belongs to the HpcH/HpaI aldolase family.</text>
</comment>
<evidence type="ECO:0000256" key="1">
    <source>
        <dbReference type="ARBA" id="ARBA00001946"/>
    </source>
</evidence>
<keyword evidence="4 6" id="KW-0460">Magnesium</keyword>
<evidence type="ECO:0000259" key="7">
    <source>
        <dbReference type="Pfam" id="PF03328"/>
    </source>
</evidence>
<organism evidence="8 9">
    <name type="scientific">Candidatus Micropelagius thuwalensis</name>
    <dbReference type="NCBI Taxonomy" id="1397666"/>
    <lineage>
        <taxon>Bacteria</taxon>
        <taxon>Pseudomonadati</taxon>
        <taxon>Pseudomonadota</taxon>
        <taxon>Alphaproteobacteria</taxon>
        <taxon>PS1 clade</taxon>
        <taxon>Candidatus Micropelagius</taxon>
    </lineage>
</organism>
<comment type="cofactor">
    <cofactor evidence="1">
        <name>Mg(2+)</name>
        <dbReference type="ChEBI" id="CHEBI:18420"/>
    </cofactor>
</comment>
<dbReference type="OrthoDB" id="9800547at2"/>
<name>U2XMV5_9PROT</name>
<dbReference type="Gene3D" id="3.20.20.60">
    <property type="entry name" value="Phosphoenolpyruvate-binding domains"/>
    <property type="match status" value="1"/>
</dbReference>
<dbReference type="STRING" id="1397666.RS24_01455"/>
<keyword evidence="3 6" id="KW-0479">Metal-binding</keyword>
<dbReference type="GO" id="GO:0000287">
    <property type="term" value="F:magnesium ion binding"/>
    <property type="evidence" value="ECO:0007669"/>
    <property type="project" value="TreeGrafter"/>
</dbReference>
<evidence type="ECO:0000256" key="2">
    <source>
        <dbReference type="ARBA" id="ARBA00005568"/>
    </source>
</evidence>
<feature type="binding site" evidence="6">
    <location>
        <position position="128"/>
    </location>
    <ligand>
        <name>Mg(2+)</name>
        <dbReference type="ChEBI" id="CHEBI:18420"/>
    </ligand>
</feature>
<dbReference type="Proteomes" id="UP000016762">
    <property type="component" value="Unassembled WGS sequence"/>
</dbReference>
<evidence type="ECO:0000313" key="8">
    <source>
        <dbReference type="EMBL" id="ERL46457.1"/>
    </source>
</evidence>
<evidence type="ECO:0000256" key="5">
    <source>
        <dbReference type="PIRSR" id="PIRSR015582-1"/>
    </source>
</evidence>
<dbReference type="InterPro" id="IPR015813">
    <property type="entry name" value="Pyrv/PenolPyrv_kinase-like_dom"/>
</dbReference>
<dbReference type="AlphaFoldDB" id="U2XMV5"/>
<dbReference type="Pfam" id="PF03328">
    <property type="entry name" value="HpcH_HpaI"/>
    <property type="match status" value="1"/>
</dbReference>
<dbReference type="EMBL" id="AWXE01000004">
    <property type="protein sequence ID" value="ERL46457.1"/>
    <property type="molecule type" value="Genomic_DNA"/>
</dbReference>
<evidence type="ECO:0000256" key="4">
    <source>
        <dbReference type="ARBA" id="ARBA00022842"/>
    </source>
</evidence>
<dbReference type="PANTHER" id="PTHR32308:SF10">
    <property type="entry name" value="CITRATE LYASE SUBUNIT BETA"/>
    <property type="match status" value="1"/>
</dbReference>
<dbReference type="SUPFAM" id="SSF51621">
    <property type="entry name" value="Phosphoenolpyruvate/pyruvate domain"/>
    <property type="match status" value="1"/>
</dbReference>
<dbReference type="InterPro" id="IPR005000">
    <property type="entry name" value="Aldolase/citrate-lyase_domain"/>
</dbReference>
<dbReference type="EC" id="1.1.1.53" evidence="8"/>
<evidence type="ECO:0000256" key="6">
    <source>
        <dbReference type="PIRSR" id="PIRSR015582-2"/>
    </source>
</evidence>
<gene>
    <name evidence="8" type="ORF">RS24_01455</name>
</gene>
<dbReference type="InterPro" id="IPR011206">
    <property type="entry name" value="Citrate_lyase_beta/mcl1/mcl2"/>
</dbReference>
<dbReference type="PIRSF" id="PIRSF015582">
    <property type="entry name" value="Cit_lyase_B"/>
    <property type="match status" value="1"/>
</dbReference>
<evidence type="ECO:0000256" key="3">
    <source>
        <dbReference type="ARBA" id="ARBA00022723"/>
    </source>
</evidence>
<feature type="domain" description="HpcH/HpaI aldolase/citrate lyase" evidence="7">
    <location>
        <begin position="12"/>
        <end position="226"/>
    </location>
</feature>